<dbReference type="KEGG" id="tki:TKV_c00990"/>
<evidence type="ECO:0000256" key="1">
    <source>
        <dbReference type="ARBA" id="ARBA00012417"/>
    </source>
</evidence>
<dbReference type="PANTHER" id="PTHR11669">
    <property type="entry name" value="REPLICATION FACTOR C / DNA POLYMERASE III GAMMA-TAU SUBUNIT"/>
    <property type="match status" value="1"/>
</dbReference>
<dbReference type="AlphaFoldDB" id="A0A097ANB1"/>
<keyword evidence="3 9" id="KW-0808">Transferase</keyword>
<dbReference type="eggNOG" id="COG2812">
    <property type="taxonomic scope" value="Bacteria"/>
</dbReference>
<keyword evidence="10" id="KW-1185">Reference proteome</keyword>
<dbReference type="GO" id="GO:0006261">
    <property type="term" value="P:DNA-templated DNA replication"/>
    <property type="evidence" value="ECO:0007669"/>
    <property type="project" value="TreeGrafter"/>
</dbReference>
<evidence type="ECO:0000256" key="5">
    <source>
        <dbReference type="ARBA" id="ARBA00022705"/>
    </source>
</evidence>
<evidence type="ECO:0000313" key="9">
    <source>
        <dbReference type="EMBL" id="AIS51304.1"/>
    </source>
</evidence>
<dbReference type="GO" id="GO:0003677">
    <property type="term" value="F:DNA binding"/>
    <property type="evidence" value="ECO:0007669"/>
    <property type="project" value="InterPro"/>
</dbReference>
<dbReference type="Gene3D" id="3.40.50.300">
    <property type="entry name" value="P-loop containing nucleotide triphosphate hydrolases"/>
    <property type="match status" value="1"/>
</dbReference>
<gene>
    <name evidence="9" type="primary">holB</name>
    <name evidence="9" type="ORF">TKV_c00990</name>
</gene>
<dbReference type="Proteomes" id="UP000029669">
    <property type="component" value="Chromosome"/>
</dbReference>
<dbReference type="OrthoDB" id="9810148at2"/>
<reference evidence="10" key="1">
    <citation type="journal article" date="2015" name="Genome Announc.">
        <title>Whole-Genome Sequences of 80 Environmental and Clinical Isolates of Burkholderia pseudomallei.</title>
        <authorList>
            <person name="Johnson S.L."/>
            <person name="Baker A.L."/>
            <person name="Chain P.S."/>
            <person name="Currie B.J."/>
            <person name="Daligault H.E."/>
            <person name="Davenport K.W."/>
            <person name="Davis C.B."/>
            <person name="Inglis T.J."/>
            <person name="Kaestli M."/>
            <person name="Koren S."/>
            <person name="Mayo M."/>
            <person name="Merritt A.J."/>
            <person name="Price E.P."/>
            <person name="Sarovich D.S."/>
            <person name="Warner J."/>
            <person name="Rosovitz M.J."/>
        </authorList>
    </citation>
    <scope>NUCLEOTIDE SEQUENCE [LARGE SCALE GENOMIC DNA]</scope>
    <source>
        <strain evidence="10">DSM 2030</strain>
    </source>
</reference>
<dbReference type="FunFam" id="3.40.50.300:FF:001255">
    <property type="entry name" value="DNA polymerase III subunit delta"/>
    <property type="match status" value="1"/>
</dbReference>
<name>A0A097ANB1_THEKI</name>
<evidence type="ECO:0000256" key="7">
    <source>
        <dbReference type="ARBA" id="ARBA00049244"/>
    </source>
</evidence>
<feature type="domain" description="DNA polymerase III delta subunit C-terminal" evidence="8">
    <location>
        <begin position="206"/>
        <end position="320"/>
    </location>
</feature>
<dbReference type="HOGENOM" id="CLU_006229_4_0_9"/>
<evidence type="ECO:0000256" key="3">
    <source>
        <dbReference type="ARBA" id="ARBA00022679"/>
    </source>
</evidence>
<dbReference type="Pfam" id="PF09115">
    <property type="entry name" value="DNApol3-delta_C"/>
    <property type="match status" value="1"/>
</dbReference>
<dbReference type="EMBL" id="CP009170">
    <property type="protein sequence ID" value="AIS51304.1"/>
    <property type="molecule type" value="Genomic_DNA"/>
</dbReference>
<dbReference type="EC" id="2.7.7.7" evidence="1"/>
<dbReference type="InterPro" id="IPR015199">
    <property type="entry name" value="DNA_pol_III_delta_C"/>
</dbReference>
<accession>A0A097ANB1</accession>
<dbReference type="GO" id="GO:0003887">
    <property type="term" value="F:DNA-directed DNA polymerase activity"/>
    <property type="evidence" value="ECO:0007669"/>
    <property type="project" value="UniProtKB-KW"/>
</dbReference>
<dbReference type="NCBIfam" id="TIGR00678">
    <property type="entry name" value="holB"/>
    <property type="match status" value="1"/>
</dbReference>
<evidence type="ECO:0000256" key="6">
    <source>
        <dbReference type="ARBA" id="ARBA00022932"/>
    </source>
</evidence>
<keyword evidence="4 9" id="KW-0548">Nucleotidyltransferase</keyword>
<dbReference type="InterPro" id="IPR027417">
    <property type="entry name" value="P-loop_NTPase"/>
</dbReference>
<dbReference type="PANTHER" id="PTHR11669:SF8">
    <property type="entry name" value="DNA POLYMERASE III SUBUNIT DELTA"/>
    <property type="match status" value="1"/>
</dbReference>
<proteinExistence type="predicted"/>
<comment type="catalytic activity">
    <reaction evidence="7">
        <text>DNA(n) + a 2'-deoxyribonucleoside 5'-triphosphate = DNA(n+1) + diphosphate</text>
        <dbReference type="Rhea" id="RHEA:22508"/>
        <dbReference type="Rhea" id="RHEA-COMP:17339"/>
        <dbReference type="Rhea" id="RHEA-COMP:17340"/>
        <dbReference type="ChEBI" id="CHEBI:33019"/>
        <dbReference type="ChEBI" id="CHEBI:61560"/>
        <dbReference type="ChEBI" id="CHEBI:173112"/>
        <dbReference type="EC" id="2.7.7.7"/>
    </reaction>
</comment>
<dbReference type="SUPFAM" id="SSF52540">
    <property type="entry name" value="P-loop containing nucleoside triphosphate hydrolases"/>
    <property type="match status" value="1"/>
</dbReference>
<organism evidence="9 10">
    <name type="scientific">Thermoanaerobacter kivui</name>
    <name type="common">Acetogenium kivui</name>
    <dbReference type="NCBI Taxonomy" id="2325"/>
    <lineage>
        <taxon>Bacteria</taxon>
        <taxon>Bacillati</taxon>
        <taxon>Bacillota</taxon>
        <taxon>Clostridia</taxon>
        <taxon>Thermoanaerobacterales</taxon>
        <taxon>Thermoanaerobacteraceae</taxon>
        <taxon>Thermoanaerobacter</taxon>
    </lineage>
</organism>
<keyword evidence="6" id="KW-0239">DNA-directed DNA polymerase</keyword>
<keyword evidence="5" id="KW-0235">DNA replication</keyword>
<evidence type="ECO:0000313" key="10">
    <source>
        <dbReference type="Proteomes" id="UP000029669"/>
    </source>
</evidence>
<dbReference type="GO" id="GO:0009360">
    <property type="term" value="C:DNA polymerase III complex"/>
    <property type="evidence" value="ECO:0007669"/>
    <property type="project" value="InterPro"/>
</dbReference>
<dbReference type="Pfam" id="PF13177">
    <property type="entry name" value="DNA_pol3_delta2"/>
    <property type="match status" value="1"/>
</dbReference>
<protein>
    <recommendedName>
        <fullName evidence="2">DNA polymerase III subunit delta'</fullName>
        <ecNumber evidence="1">2.7.7.7</ecNumber>
    </recommendedName>
</protein>
<evidence type="ECO:0000256" key="2">
    <source>
        <dbReference type="ARBA" id="ARBA00014363"/>
    </source>
</evidence>
<evidence type="ECO:0000259" key="8">
    <source>
        <dbReference type="Pfam" id="PF09115"/>
    </source>
</evidence>
<dbReference type="RefSeq" id="WP_049684311.1">
    <property type="nucleotide sequence ID" value="NZ_CP009170.1"/>
</dbReference>
<dbReference type="InterPro" id="IPR004622">
    <property type="entry name" value="DNA_pol_HolB"/>
</dbReference>
<dbReference type="InterPro" id="IPR050238">
    <property type="entry name" value="DNA_Rep/Repair_Clamp_Loader"/>
</dbReference>
<dbReference type="Gene3D" id="1.20.272.10">
    <property type="match status" value="1"/>
</dbReference>
<evidence type="ECO:0000256" key="4">
    <source>
        <dbReference type="ARBA" id="ARBA00022695"/>
    </source>
</evidence>
<dbReference type="GO" id="GO:0008408">
    <property type="term" value="F:3'-5' exonuclease activity"/>
    <property type="evidence" value="ECO:0007669"/>
    <property type="project" value="InterPro"/>
</dbReference>
<dbReference type="STRING" id="2325.TKV_c00990"/>
<sequence>MYRIYGHENILNIFKSIVFKNKISNAYLFVGEEGLGKKFMAEYFAMMINCKDNVSKPCFKCNSCIKMISKNHPDVFFIEPEGNSIKVDTIRYITNEINIKPYEANKKIFIIDEAHKMTTAAQNAFLKTLEEPPLYGLFILIAPRQEELLPTIVSRCNVIRFNKEDKDTIKNYLVFEHNIPEKEAETLAYIADGNFEEAVKLAKEEYINLRNETIREIEGVINKNDFDVLDKFTFFEKNKDNVEEILKILLLYFRDILIYKTTEERTFIKNIDFLENIQKMSSKLTIYKLNNIINRIEQFNSQLKSNVNYQLAVENLLLDIAGGL</sequence>